<evidence type="ECO:0000256" key="4">
    <source>
        <dbReference type="PIRSR" id="PIRSR000149-1"/>
    </source>
</evidence>
<dbReference type="EC" id="1.2.1.-" evidence="9"/>
<dbReference type="GO" id="GO:0016620">
    <property type="term" value="F:oxidoreductase activity, acting on the aldehyde or oxo group of donors, NAD or NADP as acceptor"/>
    <property type="evidence" value="ECO:0007669"/>
    <property type="project" value="InterPro"/>
</dbReference>
<keyword evidence="6" id="KW-0520">NAD</keyword>
<dbReference type="AlphaFoldDB" id="A0AA41QYU9"/>
<dbReference type="Proteomes" id="UP001165427">
    <property type="component" value="Unassembled WGS sequence"/>
</dbReference>
<evidence type="ECO:0000256" key="9">
    <source>
        <dbReference type="RuleBase" id="RU361160"/>
    </source>
</evidence>
<evidence type="ECO:0000313" key="11">
    <source>
        <dbReference type="EMBL" id="MCJ8499008.1"/>
    </source>
</evidence>
<keyword evidence="3 9" id="KW-0560">Oxidoreductase</keyword>
<comment type="similarity">
    <text evidence="1 8">Belongs to the glyceraldehyde-3-phosphate dehydrogenase family.</text>
</comment>
<feature type="binding site" evidence="6">
    <location>
        <begin position="11"/>
        <end position="12"/>
    </location>
    <ligand>
        <name>NAD(+)</name>
        <dbReference type="ChEBI" id="CHEBI:57540"/>
    </ligand>
</feature>
<dbReference type="GO" id="GO:0050661">
    <property type="term" value="F:NADP binding"/>
    <property type="evidence" value="ECO:0007669"/>
    <property type="project" value="InterPro"/>
</dbReference>
<evidence type="ECO:0000256" key="2">
    <source>
        <dbReference type="ARBA" id="ARBA00011881"/>
    </source>
</evidence>
<feature type="binding site" evidence="6">
    <location>
        <position position="119"/>
    </location>
    <ligand>
        <name>NAD(+)</name>
        <dbReference type="ChEBI" id="CHEBI:57540"/>
    </ligand>
</feature>
<dbReference type="NCBIfam" id="TIGR01534">
    <property type="entry name" value="GAPDH-I"/>
    <property type="match status" value="1"/>
</dbReference>
<feature type="binding site" evidence="5">
    <location>
        <position position="179"/>
    </location>
    <ligand>
        <name>D-glyceraldehyde 3-phosphate</name>
        <dbReference type="ChEBI" id="CHEBI:59776"/>
    </ligand>
</feature>
<dbReference type="CDD" id="cd18126">
    <property type="entry name" value="GAPDH_I_C"/>
    <property type="match status" value="1"/>
</dbReference>
<gene>
    <name evidence="11" type="primary">gap</name>
    <name evidence="11" type="ORF">MRX98_00365</name>
</gene>
<dbReference type="PANTHER" id="PTHR43148">
    <property type="entry name" value="GLYCERALDEHYDE-3-PHOSPHATE DEHYDROGENASE 2"/>
    <property type="match status" value="1"/>
</dbReference>
<evidence type="ECO:0000256" key="7">
    <source>
        <dbReference type="PIRSR" id="PIRSR000149-4"/>
    </source>
</evidence>
<sequence>MNKVAINGLGRIGRAVLKILIDTPDLELVAMNDLQPADNLAYLLKYDSVYGRYDLPVQVGPNHLSIGEKKLRLFGKQDPSELPWHELAVDIVFECTGVFRRREQMQQHLKAGAKHVILSAPEKSGDVATVVHGVNRPDGNPDLISCASCTTNCITPVVEVLGRRIGVRKATMTTIHAYTSSQSIVDGPKNKWRRGRAGAANLVPTSTGAAKATAKALPQYDGIFDGVAVRAPVAVGSIVDIVAVTERRTDKEEINAIFREEAGSQRYEGILGVCEDPIVSSDIIQDTRASIVDLTMTQVVDGDLIKVMSWYDNEWGYSAQMVREARRMARLPT</sequence>
<dbReference type="InterPro" id="IPR020831">
    <property type="entry name" value="GlycerAld/Erythrose_P_DH"/>
</dbReference>
<dbReference type="Gene3D" id="3.40.50.720">
    <property type="entry name" value="NAD(P)-binding Rossmann-like Domain"/>
    <property type="match status" value="1"/>
</dbReference>
<accession>A0AA41QYU9</accession>
<feature type="binding site" evidence="5">
    <location>
        <begin position="207"/>
        <end position="208"/>
    </location>
    <ligand>
        <name>D-glyceraldehyde 3-phosphate</name>
        <dbReference type="ChEBI" id="CHEBI:59776"/>
    </ligand>
</feature>
<comment type="subunit">
    <text evidence="2">Homotetramer.</text>
</comment>
<protein>
    <recommendedName>
        <fullName evidence="9">Glyceraldehyde-3-phosphate dehydrogenase</fullName>
        <ecNumber evidence="9">1.2.1.-</ecNumber>
    </recommendedName>
</protein>
<dbReference type="PROSITE" id="PS00071">
    <property type="entry name" value="GAPDH"/>
    <property type="match status" value="1"/>
</dbReference>
<dbReference type="InterPro" id="IPR006424">
    <property type="entry name" value="Glyceraldehyde-3-P_DH_1"/>
</dbReference>
<evidence type="ECO:0000259" key="10">
    <source>
        <dbReference type="SMART" id="SM00846"/>
    </source>
</evidence>
<dbReference type="Pfam" id="PF00044">
    <property type="entry name" value="Gp_dh_N"/>
    <property type="match status" value="1"/>
</dbReference>
<dbReference type="SMART" id="SM00846">
    <property type="entry name" value="Gp_dh_N"/>
    <property type="match status" value="1"/>
</dbReference>
<comment type="caution">
    <text evidence="11">The sequence shown here is derived from an EMBL/GenBank/DDBJ whole genome shotgun (WGS) entry which is preliminary data.</text>
</comment>
<feature type="binding site" evidence="6">
    <location>
        <position position="313"/>
    </location>
    <ligand>
        <name>NAD(+)</name>
        <dbReference type="ChEBI" id="CHEBI:57540"/>
    </ligand>
</feature>
<dbReference type="GO" id="GO:0006006">
    <property type="term" value="P:glucose metabolic process"/>
    <property type="evidence" value="ECO:0007669"/>
    <property type="project" value="InterPro"/>
</dbReference>
<organism evidence="11 12">
    <name type="scientific">Desulfatitalea alkaliphila</name>
    <dbReference type="NCBI Taxonomy" id="2929485"/>
    <lineage>
        <taxon>Bacteria</taxon>
        <taxon>Pseudomonadati</taxon>
        <taxon>Thermodesulfobacteriota</taxon>
        <taxon>Desulfobacteria</taxon>
        <taxon>Desulfobacterales</taxon>
        <taxon>Desulfosarcinaceae</taxon>
        <taxon>Desulfatitalea</taxon>
    </lineage>
</organism>
<evidence type="ECO:0000256" key="1">
    <source>
        <dbReference type="ARBA" id="ARBA00007406"/>
    </source>
</evidence>
<dbReference type="CDD" id="cd05214">
    <property type="entry name" value="GAPDH_I_N"/>
    <property type="match status" value="1"/>
</dbReference>
<dbReference type="Gene3D" id="3.30.360.10">
    <property type="entry name" value="Dihydrodipicolinate Reductase, domain 2"/>
    <property type="match status" value="1"/>
</dbReference>
<feature type="site" description="Activates thiol group during catalysis" evidence="7">
    <location>
        <position position="176"/>
    </location>
</feature>
<feature type="active site" description="Nucleophile" evidence="4">
    <location>
        <position position="149"/>
    </location>
</feature>
<evidence type="ECO:0000256" key="5">
    <source>
        <dbReference type="PIRSR" id="PIRSR000149-2"/>
    </source>
</evidence>
<dbReference type="FunFam" id="3.40.50.720:FF:000001">
    <property type="entry name" value="Glyceraldehyde-3-phosphate dehydrogenase"/>
    <property type="match status" value="1"/>
</dbReference>
<feature type="binding site" evidence="5">
    <location>
        <position position="230"/>
    </location>
    <ligand>
        <name>D-glyceraldehyde 3-phosphate</name>
        <dbReference type="ChEBI" id="CHEBI:59776"/>
    </ligand>
</feature>
<feature type="binding site" evidence="5">
    <location>
        <begin position="148"/>
        <end position="150"/>
    </location>
    <ligand>
        <name>D-glyceraldehyde 3-phosphate</name>
        <dbReference type="ChEBI" id="CHEBI:59776"/>
    </ligand>
</feature>
<dbReference type="SUPFAM" id="SSF55347">
    <property type="entry name" value="Glyceraldehyde-3-phosphate dehydrogenase-like, C-terminal domain"/>
    <property type="match status" value="1"/>
</dbReference>
<dbReference type="SUPFAM" id="SSF51735">
    <property type="entry name" value="NAD(P)-binding Rossmann-fold domains"/>
    <property type="match status" value="1"/>
</dbReference>
<dbReference type="Pfam" id="PF02800">
    <property type="entry name" value="Gp_dh_C"/>
    <property type="match status" value="1"/>
</dbReference>
<dbReference type="InterPro" id="IPR036291">
    <property type="entry name" value="NAD(P)-bd_dom_sf"/>
</dbReference>
<dbReference type="InterPro" id="IPR020830">
    <property type="entry name" value="GlycerAld_3-P_DH_AS"/>
</dbReference>
<proteinExistence type="inferred from homology"/>
<dbReference type="GO" id="GO:0051287">
    <property type="term" value="F:NAD binding"/>
    <property type="evidence" value="ECO:0007669"/>
    <property type="project" value="InterPro"/>
</dbReference>
<evidence type="ECO:0000256" key="3">
    <source>
        <dbReference type="ARBA" id="ARBA00023002"/>
    </source>
</evidence>
<dbReference type="FunFam" id="3.30.360.10:FF:000002">
    <property type="entry name" value="Glyceraldehyde-3-phosphate dehydrogenase"/>
    <property type="match status" value="1"/>
</dbReference>
<dbReference type="PIRSF" id="PIRSF000149">
    <property type="entry name" value="GAP_DH"/>
    <property type="match status" value="1"/>
</dbReference>
<evidence type="ECO:0000256" key="8">
    <source>
        <dbReference type="RuleBase" id="RU000397"/>
    </source>
</evidence>
<keyword evidence="12" id="KW-1185">Reference proteome</keyword>
<feature type="domain" description="Glyceraldehyde 3-phosphate dehydrogenase NAD(P) binding" evidence="10">
    <location>
        <begin position="2"/>
        <end position="149"/>
    </location>
</feature>
<reference evidence="11" key="1">
    <citation type="submission" date="2022-04" db="EMBL/GenBank/DDBJ databases">
        <title>Desulfatitalea alkaliphila sp. nov., a novel anaerobic sulfate-reducing bacterium isolated from terrestrial mud volcano, Taman Peninsula, Russia.</title>
        <authorList>
            <person name="Khomyakova M.A."/>
            <person name="Merkel A.Y."/>
            <person name="Slobodkin A.I."/>
        </authorList>
    </citation>
    <scope>NUCLEOTIDE SEQUENCE</scope>
    <source>
        <strain evidence="11">M08but</strain>
    </source>
</reference>
<dbReference type="EMBL" id="JALJRB010000001">
    <property type="protein sequence ID" value="MCJ8499008.1"/>
    <property type="molecule type" value="Genomic_DNA"/>
</dbReference>
<dbReference type="RefSeq" id="WP_246902039.1">
    <property type="nucleotide sequence ID" value="NZ_JALJRB010000001.1"/>
</dbReference>
<feature type="binding site" evidence="6">
    <location>
        <position position="33"/>
    </location>
    <ligand>
        <name>NAD(+)</name>
        <dbReference type="ChEBI" id="CHEBI:57540"/>
    </ligand>
</feature>
<keyword evidence="6" id="KW-0547">Nucleotide-binding</keyword>
<dbReference type="InterPro" id="IPR020828">
    <property type="entry name" value="GlycerAld_3-P_DH_NAD(P)-bd"/>
</dbReference>
<evidence type="ECO:0000313" key="12">
    <source>
        <dbReference type="Proteomes" id="UP001165427"/>
    </source>
</evidence>
<dbReference type="InterPro" id="IPR020829">
    <property type="entry name" value="GlycerAld_3-P_DH_cat"/>
</dbReference>
<dbReference type="PRINTS" id="PR00078">
    <property type="entry name" value="G3PDHDRGNASE"/>
</dbReference>
<evidence type="ECO:0000256" key="6">
    <source>
        <dbReference type="PIRSR" id="PIRSR000149-3"/>
    </source>
</evidence>
<name>A0AA41QYU9_9BACT</name>